<dbReference type="OrthoDB" id="47007at2759"/>
<reference evidence="2 3" key="1">
    <citation type="submission" date="2017-02" db="EMBL/GenBank/DDBJ databases">
        <title>Genomes of Trichoderma spp. with biocontrol activity.</title>
        <authorList>
            <person name="Gardiner D."/>
            <person name="Kazan K."/>
            <person name="Vos C."/>
            <person name="Harvey P."/>
        </authorList>
    </citation>
    <scope>NUCLEOTIDE SEQUENCE [LARGE SCALE GENOMIC DNA]</scope>
    <source>
        <strain evidence="2 3">A5MH</strain>
    </source>
</reference>
<organism evidence="2 3">
    <name type="scientific">Trichoderma gamsii</name>
    <dbReference type="NCBI Taxonomy" id="398673"/>
    <lineage>
        <taxon>Eukaryota</taxon>
        <taxon>Fungi</taxon>
        <taxon>Dikarya</taxon>
        <taxon>Ascomycota</taxon>
        <taxon>Pezizomycotina</taxon>
        <taxon>Sordariomycetes</taxon>
        <taxon>Hypocreomycetidae</taxon>
        <taxon>Hypocreales</taxon>
        <taxon>Hypocreaceae</taxon>
        <taxon>Trichoderma</taxon>
    </lineage>
</organism>
<proteinExistence type="predicted"/>
<dbReference type="AlphaFoldDB" id="A0A2K0TSB4"/>
<dbReference type="EMBL" id="MTYH01000007">
    <property type="protein sequence ID" value="PNP48418.1"/>
    <property type="molecule type" value="Genomic_DNA"/>
</dbReference>
<evidence type="ECO:0000313" key="3">
    <source>
        <dbReference type="Proteomes" id="UP000236546"/>
    </source>
</evidence>
<sequence>MRPCARSNAAFEDLKSDEHNIINDIPDDDEATTLTAESKNNTDAHLIKGSYDVHKIVWKNTHEGKKQAKEIEHINLNVYMNTSANTAMFTLSSRVTPKAHRRKRSNKQHIYLLMPPERIKAITVLSNRLPTVSDSSNSNTHALHFSLAQSPDYVGPEDHYIRSIRTTQERLAFMRDLTKATELTFHLASSNTIAQGQEVFKQLAATFSLNNTENRPRNDETVGNLATLYAGKGGKISHMNDNLVHAGASPPSYAGAVLRSPLAHSKKRRLNPSERPKLDVNDEKSPTLIALIQGIYTRLDDIDNQSKTRHNDLKTRLDDIENQFKTRHNDLKSQLEARFNTLEESMEQIRSMQENLESVHTPCRYDSKEREFLKSDVIETCEQSLEELQTQKEEASEDMADGCLKGVTAIEEVSREAKLNLQETAVCLEKDFRKGLRELLQEVSETLK</sequence>
<evidence type="ECO:0000256" key="1">
    <source>
        <dbReference type="SAM" id="Coils"/>
    </source>
</evidence>
<name>A0A2K0TSB4_9HYPO</name>
<comment type="caution">
    <text evidence="2">The sequence shown here is derived from an EMBL/GenBank/DDBJ whole genome shotgun (WGS) entry which is preliminary data.</text>
</comment>
<feature type="coiled-coil region" evidence="1">
    <location>
        <begin position="378"/>
        <end position="405"/>
    </location>
</feature>
<dbReference type="Proteomes" id="UP000236546">
    <property type="component" value="Unassembled WGS sequence"/>
</dbReference>
<accession>A0A2K0TSB4</accession>
<evidence type="ECO:0000313" key="2">
    <source>
        <dbReference type="EMBL" id="PNP48418.1"/>
    </source>
</evidence>
<protein>
    <submittedName>
        <fullName evidence="2">Uncharacterized protein</fullName>
    </submittedName>
</protein>
<keyword evidence="1" id="KW-0175">Coiled coil</keyword>
<gene>
    <name evidence="2" type="ORF">TGAMA5MH_00456</name>
</gene>